<dbReference type="InterPro" id="IPR003374">
    <property type="entry name" value="ApbE-like_sf"/>
</dbReference>
<keyword evidence="5 11" id="KW-0808">Transferase</keyword>
<comment type="cofactor">
    <cofactor evidence="1">
        <name>Mg(2+)</name>
        <dbReference type="ChEBI" id="CHEBI:18420"/>
    </cofactor>
</comment>
<dbReference type="PROSITE" id="PS51318">
    <property type="entry name" value="TAT"/>
    <property type="match status" value="1"/>
</dbReference>
<proteinExistence type="inferred from homology"/>
<evidence type="ECO:0000256" key="8">
    <source>
        <dbReference type="ARBA" id="ARBA00022842"/>
    </source>
</evidence>
<accession>A0ABY8F2P7</accession>
<name>A0ABY8F2P7_9HYPH</name>
<dbReference type="EMBL" id="CP120863">
    <property type="protein sequence ID" value="WFE89511.1"/>
    <property type="molecule type" value="Genomic_DNA"/>
</dbReference>
<dbReference type="GO" id="GO:0016740">
    <property type="term" value="F:transferase activity"/>
    <property type="evidence" value="ECO:0007669"/>
    <property type="project" value="UniProtKB-KW"/>
</dbReference>
<comment type="catalytic activity">
    <reaction evidence="10 11">
        <text>L-threonyl-[protein] + FAD = FMN-L-threonyl-[protein] + AMP + H(+)</text>
        <dbReference type="Rhea" id="RHEA:36847"/>
        <dbReference type="Rhea" id="RHEA-COMP:11060"/>
        <dbReference type="Rhea" id="RHEA-COMP:11061"/>
        <dbReference type="ChEBI" id="CHEBI:15378"/>
        <dbReference type="ChEBI" id="CHEBI:30013"/>
        <dbReference type="ChEBI" id="CHEBI:57692"/>
        <dbReference type="ChEBI" id="CHEBI:74257"/>
        <dbReference type="ChEBI" id="CHEBI:456215"/>
        <dbReference type="EC" id="2.7.1.180"/>
    </reaction>
</comment>
<evidence type="ECO:0000256" key="6">
    <source>
        <dbReference type="ARBA" id="ARBA00022723"/>
    </source>
</evidence>
<dbReference type="Proteomes" id="UP001209803">
    <property type="component" value="Chromosome"/>
</dbReference>
<evidence type="ECO:0000256" key="4">
    <source>
        <dbReference type="ARBA" id="ARBA00022630"/>
    </source>
</evidence>
<protein>
    <recommendedName>
        <fullName evidence="3 11">FAD:protein FMN transferase</fullName>
        <ecNumber evidence="2 11">2.7.1.180</ecNumber>
    </recommendedName>
    <alternativeName>
        <fullName evidence="9 11">Flavin transferase</fullName>
    </alternativeName>
</protein>
<keyword evidence="4 11" id="KW-0285">Flavoprotein</keyword>
<evidence type="ECO:0000256" key="11">
    <source>
        <dbReference type="PIRNR" id="PIRNR006268"/>
    </source>
</evidence>
<dbReference type="Gene3D" id="3.10.520.10">
    <property type="entry name" value="ApbE-like domains"/>
    <property type="match status" value="1"/>
</dbReference>
<organism evidence="12 13">
    <name type="scientific">Roseibium porphyridii</name>
    <dbReference type="NCBI Taxonomy" id="2866279"/>
    <lineage>
        <taxon>Bacteria</taxon>
        <taxon>Pseudomonadati</taxon>
        <taxon>Pseudomonadota</taxon>
        <taxon>Alphaproteobacteria</taxon>
        <taxon>Hyphomicrobiales</taxon>
        <taxon>Stappiaceae</taxon>
        <taxon>Roseibium</taxon>
    </lineage>
</organism>
<evidence type="ECO:0000313" key="13">
    <source>
        <dbReference type="Proteomes" id="UP001209803"/>
    </source>
</evidence>
<keyword evidence="7 11" id="KW-0274">FAD</keyword>
<dbReference type="Pfam" id="PF02424">
    <property type="entry name" value="ApbE"/>
    <property type="match status" value="1"/>
</dbReference>
<dbReference type="SUPFAM" id="SSF143631">
    <property type="entry name" value="ApbE-like"/>
    <property type="match status" value="1"/>
</dbReference>
<comment type="similarity">
    <text evidence="11">Belongs to the ApbE family.</text>
</comment>
<dbReference type="EC" id="2.7.1.180" evidence="2 11"/>
<sequence>MSRSNAASRPLSRRRFIAISAAATAGLIIPLREASAEPTLHTWRGIALGAKAEINLLHTDADRARRLFSSIEGEIRRLEGIFSLYQPDSELSRLNNTGLLFAPSLEMLEILSLSQRLHRATEGAFDPTVQPLWSHYARQVAGNKTSDFAEAFACVGFNHVQIQPDEIKFGKSGMAMTLNGIAQGFVTDRITALLERESCGDIVVEIGEIAARGTPFTRKQREETGWPVTLRPDPSLIDAQADIHLANAAVASSARLGTTFDQSGSRSHILDPRNGHPVDTGLAATSVVAPSAALADGLSTAALVCGETQLRQALTGFQKARAFIVREDRSTTWLAT</sequence>
<evidence type="ECO:0000256" key="9">
    <source>
        <dbReference type="ARBA" id="ARBA00031306"/>
    </source>
</evidence>
<dbReference type="InterPro" id="IPR006311">
    <property type="entry name" value="TAT_signal"/>
</dbReference>
<evidence type="ECO:0000256" key="3">
    <source>
        <dbReference type="ARBA" id="ARBA00016337"/>
    </source>
</evidence>
<dbReference type="PIRSF" id="PIRSF006268">
    <property type="entry name" value="ApbE"/>
    <property type="match status" value="1"/>
</dbReference>
<dbReference type="RefSeq" id="WP_265680345.1">
    <property type="nucleotide sequence ID" value="NZ_CP120863.1"/>
</dbReference>
<keyword evidence="13" id="KW-1185">Reference proteome</keyword>
<evidence type="ECO:0000256" key="5">
    <source>
        <dbReference type="ARBA" id="ARBA00022679"/>
    </source>
</evidence>
<evidence type="ECO:0000256" key="2">
    <source>
        <dbReference type="ARBA" id="ARBA00011955"/>
    </source>
</evidence>
<keyword evidence="8 11" id="KW-0460">Magnesium</keyword>
<dbReference type="InterPro" id="IPR024932">
    <property type="entry name" value="ApbE"/>
</dbReference>
<evidence type="ECO:0000256" key="10">
    <source>
        <dbReference type="ARBA" id="ARBA00048540"/>
    </source>
</evidence>
<gene>
    <name evidence="12" type="ORF">K1718_25720</name>
</gene>
<evidence type="ECO:0000256" key="7">
    <source>
        <dbReference type="ARBA" id="ARBA00022827"/>
    </source>
</evidence>
<dbReference type="PANTHER" id="PTHR30040">
    <property type="entry name" value="THIAMINE BIOSYNTHESIS LIPOPROTEIN APBE"/>
    <property type="match status" value="1"/>
</dbReference>
<evidence type="ECO:0000256" key="1">
    <source>
        <dbReference type="ARBA" id="ARBA00001946"/>
    </source>
</evidence>
<keyword evidence="6 11" id="KW-0479">Metal-binding</keyword>
<dbReference type="PANTHER" id="PTHR30040:SF2">
    <property type="entry name" value="FAD:PROTEIN FMN TRANSFERASE"/>
    <property type="match status" value="1"/>
</dbReference>
<evidence type="ECO:0000313" key="12">
    <source>
        <dbReference type="EMBL" id="WFE89511.1"/>
    </source>
</evidence>
<reference evidence="12 13" key="1">
    <citation type="submission" date="2023-03" db="EMBL/GenBank/DDBJ databases">
        <title>Roseibium porphyridii sp. nov. and Roseibium rhodosorbium sp. nov. isolated from marine algae, Porphyridium cruentum and Rhodosorus marinus, respectively.</title>
        <authorList>
            <person name="Lee M.W."/>
            <person name="Choi B.J."/>
            <person name="Lee J.K."/>
            <person name="Choi D.G."/>
            <person name="Baek J.H."/>
            <person name="Bayburt H."/>
            <person name="Kim J.M."/>
            <person name="Han D.M."/>
            <person name="Kim K.H."/>
            <person name="Jeon C.O."/>
        </authorList>
    </citation>
    <scope>NUCLEOTIDE SEQUENCE [LARGE SCALE GENOMIC DNA]</scope>
    <source>
        <strain evidence="12 13">KMA01</strain>
    </source>
</reference>